<dbReference type="PANTHER" id="PTHR31751:SF7">
    <property type="entry name" value="THAP-TYPE DOMAIN-CONTAINING PROTEIN"/>
    <property type="match status" value="1"/>
</dbReference>
<protein>
    <submittedName>
        <fullName evidence="2">Uncharacterized protein</fullName>
    </submittedName>
</protein>
<evidence type="ECO:0000256" key="1">
    <source>
        <dbReference type="SAM" id="MobiDB-lite"/>
    </source>
</evidence>
<evidence type="ECO:0000313" key="2">
    <source>
        <dbReference type="EMBL" id="CAH3171354.1"/>
    </source>
</evidence>
<organism evidence="2 3">
    <name type="scientific">Porites lobata</name>
    <dbReference type="NCBI Taxonomy" id="104759"/>
    <lineage>
        <taxon>Eukaryota</taxon>
        <taxon>Metazoa</taxon>
        <taxon>Cnidaria</taxon>
        <taxon>Anthozoa</taxon>
        <taxon>Hexacorallia</taxon>
        <taxon>Scleractinia</taxon>
        <taxon>Fungiina</taxon>
        <taxon>Poritidae</taxon>
        <taxon>Porites</taxon>
    </lineage>
</organism>
<gene>
    <name evidence="2" type="ORF">PLOB_00011785</name>
</gene>
<dbReference type="PANTHER" id="PTHR31751">
    <property type="entry name" value="SI:CH211-108C17.2-RELATED-RELATED"/>
    <property type="match status" value="1"/>
</dbReference>
<accession>A0ABN8QWF0</accession>
<sequence length="330" mass="36955">MEQSTANLNSFKIAQKTAFEVKGRLCTTEGNPHSEAETMSEVESGDRASDASDSETANSWDNSNQFSESDDGNRSEEEITFENIEVDQTRVQSLYAVPTIRDMWDKMKEVVWKVFENDVLVVCGDGRMDSPGFSAKYCVYTMMEHYLNVTVDLEVVDKREAGGALTTQLEESRTGVADDLPVSTPCHMPCSSTASSSTQATAMASQPSSSCEVLLSAKECEDLIAQFFGTNKVVHSYYTCPSKLCNSLLRQEEIARLKQQKKKYIHTWCQEREHWWLCFSGVKVFADAVEENALYEVQHQVEEVSTLLDISIGLPDSKDYDSAFESDSDF</sequence>
<reference evidence="2 3" key="1">
    <citation type="submission" date="2022-05" db="EMBL/GenBank/DDBJ databases">
        <authorList>
            <consortium name="Genoscope - CEA"/>
            <person name="William W."/>
        </authorList>
    </citation>
    <scope>NUCLEOTIDE SEQUENCE [LARGE SCALE GENOMIC DNA]</scope>
</reference>
<keyword evidence="3" id="KW-1185">Reference proteome</keyword>
<feature type="compositionally biased region" description="Polar residues" evidence="1">
    <location>
        <begin position="54"/>
        <end position="67"/>
    </location>
</feature>
<dbReference type="EMBL" id="CALNXK010000163">
    <property type="protein sequence ID" value="CAH3171354.1"/>
    <property type="molecule type" value="Genomic_DNA"/>
</dbReference>
<feature type="region of interest" description="Disordered" evidence="1">
    <location>
        <begin position="24"/>
        <end position="75"/>
    </location>
</feature>
<dbReference type="Proteomes" id="UP001159405">
    <property type="component" value="Unassembled WGS sequence"/>
</dbReference>
<evidence type="ECO:0000313" key="3">
    <source>
        <dbReference type="Proteomes" id="UP001159405"/>
    </source>
</evidence>
<name>A0ABN8QWF0_9CNID</name>
<comment type="caution">
    <text evidence="2">The sequence shown here is derived from an EMBL/GenBank/DDBJ whole genome shotgun (WGS) entry which is preliminary data.</text>
</comment>
<proteinExistence type="predicted"/>